<dbReference type="Proteomes" id="UP000724584">
    <property type="component" value="Unassembled WGS sequence"/>
</dbReference>
<sequence length="180" mass="20155">MSIQESSTESFEFDLGSYLDIWFGSANTGAAQSIHSVNPQQLADTRVDGDTPAQVQERKRKAHRRVTTHLGTQAGPHKCEWVNPRGEVCNKQFSRSYDLTRHEHTIHNKQRFRCELCTDKTLSRADALTRHYRVCHPGSEVPQAGLRHLEYDVEPDSVQSASRPTTAKPSSTVAPISSAK</sequence>
<keyword evidence="2" id="KW-1185">Reference proteome</keyword>
<protein>
    <submittedName>
        <fullName evidence="1">Uncharacterized protein</fullName>
    </submittedName>
</protein>
<accession>A0ACB7PAI8</accession>
<evidence type="ECO:0000313" key="2">
    <source>
        <dbReference type="Proteomes" id="UP000724584"/>
    </source>
</evidence>
<reference evidence="1 2" key="1">
    <citation type="journal article" date="2021" name="Nat. Commun.">
        <title>Genetic determinants of endophytism in the Arabidopsis root mycobiome.</title>
        <authorList>
            <person name="Mesny F."/>
            <person name="Miyauchi S."/>
            <person name="Thiergart T."/>
            <person name="Pickel B."/>
            <person name="Atanasova L."/>
            <person name="Karlsson M."/>
            <person name="Huettel B."/>
            <person name="Barry K.W."/>
            <person name="Haridas S."/>
            <person name="Chen C."/>
            <person name="Bauer D."/>
            <person name="Andreopoulos W."/>
            <person name="Pangilinan J."/>
            <person name="LaButti K."/>
            <person name="Riley R."/>
            <person name="Lipzen A."/>
            <person name="Clum A."/>
            <person name="Drula E."/>
            <person name="Henrissat B."/>
            <person name="Kohler A."/>
            <person name="Grigoriev I.V."/>
            <person name="Martin F.M."/>
            <person name="Hacquard S."/>
        </authorList>
    </citation>
    <scope>NUCLEOTIDE SEQUENCE [LARGE SCALE GENOMIC DNA]</scope>
    <source>
        <strain evidence="1 2">MPI-SDFR-AT-0079</strain>
    </source>
</reference>
<dbReference type="EMBL" id="JAGIZQ010000004">
    <property type="protein sequence ID" value="KAH6632468.1"/>
    <property type="molecule type" value="Genomic_DNA"/>
</dbReference>
<comment type="caution">
    <text evidence="1">The sequence shown here is derived from an EMBL/GenBank/DDBJ whole genome shotgun (WGS) entry which is preliminary data.</text>
</comment>
<organism evidence="1 2">
    <name type="scientific">Chaetomium tenue</name>
    <dbReference type="NCBI Taxonomy" id="1854479"/>
    <lineage>
        <taxon>Eukaryota</taxon>
        <taxon>Fungi</taxon>
        <taxon>Dikarya</taxon>
        <taxon>Ascomycota</taxon>
        <taxon>Pezizomycotina</taxon>
        <taxon>Sordariomycetes</taxon>
        <taxon>Sordariomycetidae</taxon>
        <taxon>Sordariales</taxon>
        <taxon>Chaetomiaceae</taxon>
        <taxon>Chaetomium</taxon>
    </lineage>
</organism>
<evidence type="ECO:0000313" key="1">
    <source>
        <dbReference type="EMBL" id="KAH6632468.1"/>
    </source>
</evidence>
<proteinExistence type="predicted"/>
<name>A0ACB7PAI8_9PEZI</name>
<gene>
    <name evidence="1" type="ORF">F5144DRAFT_574155</name>
</gene>